<feature type="region of interest" description="Disordered" evidence="2">
    <location>
        <begin position="186"/>
        <end position="206"/>
    </location>
</feature>
<dbReference type="SMART" id="SM00044">
    <property type="entry name" value="CYCc"/>
    <property type="match status" value="1"/>
</dbReference>
<reference evidence="4 5" key="1">
    <citation type="submission" date="2012-06" db="EMBL/GenBank/DDBJ databases">
        <title>Finished chromosome of genome of Oscillatoria acuminata PCC 6304.</title>
        <authorList>
            <consortium name="US DOE Joint Genome Institute"/>
            <person name="Gugger M."/>
            <person name="Coursin T."/>
            <person name="Rippka R."/>
            <person name="Tandeau De Marsac N."/>
            <person name="Huntemann M."/>
            <person name="Wei C.-L."/>
            <person name="Han J."/>
            <person name="Detter J.C."/>
            <person name="Han C."/>
            <person name="Tapia R."/>
            <person name="Davenport K."/>
            <person name="Daligault H."/>
            <person name="Erkkila T."/>
            <person name="Gu W."/>
            <person name="Munk A.C.C."/>
            <person name="Teshima H."/>
            <person name="Xu Y."/>
            <person name="Chain P."/>
            <person name="Chen A."/>
            <person name="Krypides N."/>
            <person name="Mavromatis K."/>
            <person name="Markowitz V."/>
            <person name="Szeto E."/>
            <person name="Ivanova N."/>
            <person name="Mikhailova N."/>
            <person name="Ovchinnikova G."/>
            <person name="Pagani I."/>
            <person name="Pati A."/>
            <person name="Goodwin L."/>
            <person name="Peters L."/>
            <person name="Pitluck S."/>
            <person name="Woyke T."/>
            <person name="Kerfeld C."/>
        </authorList>
    </citation>
    <scope>NUCLEOTIDE SEQUENCE [LARGE SCALE GENOMIC DNA]</scope>
    <source>
        <strain evidence="4 5">PCC 6304</strain>
    </source>
</reference>
<dbReference type="GO" id="GO:0006171">
    <property type="term" value="P:cAMP biosynthetic process"/>
    <property type="evidence" value="ECO:0007669"/>
    <property type="project" value="TreeGrafter"/>
</dbReference>
<dbReference type="PROSITE" id="PS50125">
    <property type="entry name" value="GUANYLATE_CYCLASE_2"/>
    <property type="match status" value="1"/>
</dbReference>
<dbReference type="InterPro" id="IPR001054">
    <property type="entry name" value="A/G_cyclase"/>
</dbReference>
<dbReference type="InterPro" id="IPR029787">
    <property type="entry name" value="Nucleotide_cyclase"/>
</dbReference>
<dbReference type="GO" id="GO:0035556">
    <property type="term" value="P:intracellular signal transduction"/>
    <property type="evidence" value="ECO:0007669"/>
    <property type="project" value="InterPro"/>
</dbReference>
<evidence type="ECO:0000259" key="3">
    <source>
        <dbReference type="PROSITE" id="PS50125"/>
    </source>
</evidence>
<dbReference type="Gene3D" id="3.30.70.1230">
    <property type="entry name" value="Nucleotide cyclase"/>
    <property type="match status" value="1"/>
</dbReference>
<protein>
    <submittedName>
        <fullName evidence="4">Family 3 adenylate cyclase</fullName>
    </submittedName>
</protein>
<evidence type="ECO:0000256" key="2">
    <source>
        <dbReference type="SAM" id="MobiDB-lite"/>
    </source>
</evidence>
<dbReference type="Gene3D" id="3.40.50.300">
    <property type="entry name" value="P-loop containing nucleotide triphosphate hydrolases"/>
    <property type="match status" value="1"/>
</dbReference>
<dbReference type="InterPro" id="IPR027417">
    <property type="entry name" value="P-loop_NTPase"/>
</dbReference>
<keyword evidence="5" id="KW-1185">Reference proteome</keyword>
<dbReference type="Pfam" id="PF12770">
    <property type="entry name" value="CHAT"/>
    <property type="match status" value="1"/>
</dbReference>
<dbReference type="eggNOG" id="COG1672">
    <property type="taxonomic scope" value="Bacteria"/>
</dbReference>
<dbReference type="PANTHER" id="PTHR43081:SF19">
    <property type="entry name" value="PH-SENSITIVE ADENYLATE CYCLASE RV1264"/>
    <property type="match status" value="1"/>
</dbReference>
<name>K9TIR4_9CYAN</name>
<dbReference type="GO" id="GO:0004016">
    <property type="term" value="F:adenylate cyclase activity"/>
    <property type="evidence" value="ECO:0007669"/>
    <property type="project" value="UniProtKB-ARBA"/>
</dbReference>
<dbReference type="OrthoDB" id="502668at2"/>
<sequence length="789" mass="88429">MAKKILILAANPKNTEILRLEEEVQKIEAGLQRSHRRQAFEIVFRSTEAKPEDLRRAFLDCEPQIVHFSGHGSGTPGLAFLDESGEARLVTAHALANFFKLFQDKIECVILNACYSVVQAEAIGQHIDYVIGMNQAIGDRAAIEFAVGFYDALGAGRSIEDAYLFGCSAIELEGIPEHLTPVLKKKTPGELPGEREQRGSANQVEKSPLEALVTPSRLLDSNRVPLEAIALEEPEGQVSLDSPLYIERPPIESDCYETLIKPGSLIRIKAPHHMGKTSLMSRVLHYGIQQGYRTACLNFQSADSDCFHSLDTFLQWFCASVSEELGLEERIESYWRGILGSKNKCSKYFQTYILAEIDGPIALGLDEVDLIFQYPEVATDFFGLLRAWHEKGKNEPIWKKLRLAIAHSKEVYIPLNINQSPFNVGLPIELPEFTAAQVQELMVRHRLNGSKTNVEQLMNRLGGHPALIRIALYYIAKGRLTLPTLLEVAATEEGPYYAHLRRHLLKVEQDTDLTAAIQQLIAAKGPVEIQSAQAFKLRSMGLVKFQGNAVTFLGDIYRDYFRSRLSPQTTLEEVSPSRSADSITELAARTELAVIVFTDIVSSTGFMASNQELMLQLIDRDFQLMRELSEQFDGKILKYLGDGIMIYFESAVKAVIWAKTLQETLAKNAKNLSNRYILWHRIGIHLGDLIFKDNDVWGTAVNIASRLQSKSKPGGVCISQTVYDVVKRHLSLTVECVENQELRGVCISQTVYDVVKRHLSLTVECVENQELKGIPEPITLYHIKIDLES</sequence>
<dbReference type="EMBL" id="CP003607">
    <property type="protein sequence ID" value="AFY82440.1"/>
    <property type="molecule type" value="Genomic_DNA"/>
</dbReference>
<dbReference type="STRING" id="56110.Oscil6304_2838"/>
<feature type="domain" description="Guanylate cyclase" evidence="3">
    <location>
        <begin position="594"/>
        <end position="708"/>
    </location>
</feature>
<dbReference type="SUPFAM" id="SSF55073">
    <property type="entry name" value="Nucleotide cyclase"/>
    <property type="match status" value="1"/>
</dbReference>
<dbReference type="CDD" id="cd07302">
    <property type="entry name" value="CHD"/>
    <property type="match status" value="1"/>
</dbReference>
<evidence type="ECO:0000313" key="4">
    <source>
        <dbReference type="EMBL" id="AFY82440.1"/>
    </source>
</evidence>
<organism evidence="4 5">
    <name type="scientific">Oscillatoria acuminata PCC 6304</name>
    <dbReference type="NCBI Taxonomy" id="56110"/>
    <lineage>
        <taxon>Bacteria</taxon>
        <taxon>Bacillati</taxon>
        <taxon>Cyanobacteriota</taxon>
        <taxon>Cyanophyceae</taxon>
        <taxon>Oscillatoriophycideae</taxon>
        <taxon>Oscillatoriales</taxon>
        <taxon>Oscillatoriaceae</taxon>
        <taxon>Oscillatoria</taxon>
    </lineage>
</organism>
<dbReference type="SUPFAM" id="SSF52540">
    <property type="entry name" value="P-loop containing nucleoside triphosphate hydrolases"/>
    <property type="match status" value="1"/>
</dbReference>
<evidence type="ECO:0000256" key="1">
    <source>
        <dbReference type="ARBA" id="ARBA00005381"/>
    </source>
</evidence>
<comment type="similarity">
    <text evidence="1">Belongs to the adenylyl cyclase class-3 family.</text>
</comment>
<dbReference type="Pfam" id="PF14516">
    <property type="entry name" value="AAA_35"/>
    <property type="match status" value="1"/>
</dbReference>
<dbReference type="eggNOG" id="COG2114">
    <property type="taxonomic scope" value="Bacteria"/>
</dbReference>
<accession>K9TIR4</accession>
<dbReference type="InParanoid" id="K9TIR4"/>
<dbReference type="Pfam" id="PF00211">
    <property type="entry name" value="Guanylate_cyc"/>
    <property type="match status" value="1"/>
</dbReference>
<dbReference type="Proteomes" id="UP000010367">
    <property type="component" value="Chromosome"/>
</dbReference>
<dbReference type="HOGENOM" id="CLU_021307_0_0_3"/>
<proteinExistence type="inferred from homology"/>
<dbReference type="PANTHER" id="PTHR43081">
    <property type="entry name" value="ADENYLATE CYCLASE, TERMINAL-DIFFERENTIATION SPECIFIC-RELATED"/>
    <property type="match status" value="1"/>
</dbReference>
<gene>
    <name evidence="4" type="ORF">Oscil6304_2838</name>
</gene>
<dbReference type="KEGG" id="oac:Oscil6304_2838"/>
<evidence type="ECO:0000313" key="5">
    <source>
        <dbReference type="Proteomes" id="UP000010367"/>
    </source>
</evidence>
<dbReference type="InterPro" id="IPR024983">
    <property type="entry name" value="CHAT_dom"/>
</dbReference>
<dbReference type="AlphaFoldDB" id="K9TIR4"/>
<dbReference type="InterPro" id="IPR050697">
    <property type="entry name" value="Adenylyl/Guanylyl_Cyclase_3/4"/>
</dbReference>
<dbReference type="RefSeq" id="WP_015149076.1">
    <property type="nucleotide sequence ID" value="NC_019693.1"/>
</dbReference>
<dbReference type="PATRIC" id="fig|56110.3.peg.3378"/>